<sequence>MRLIEGYGSMALLTINDREYIVEAGTLLSDAIGLHHTLELPCGGKGRCGKCRVTASGNLSPVSETERGHLSRRELEAGIRLACCTAVEGDCRVFLGEEAKSVICGGGEMPDFTLKPLFHTFGAAVDIGTTTLAARLYGHKGLLAQASGINPQNRYGADVISRIGGALAGKGVEMAQCIRKALKALLEELSGKAGISPEQIDALAITGNTAMLYLLTETDPDCLSHAPFEASRLFGELWRGVDLELPCPTAKVYLPRCVSAFVGADLVTALLASGLWRKEETSVLADIGTNGEMALYSRKRLYCCSTAAGPAFEGTGLSMGMAGKEGAIDRVAVQEGALCSHVIGGGKAAGVCGSGVVDAMSAFLELGLMDETGCLTKDPVFISERVSISQRDVRMVQLAKSAVCAGIQTLIENAGISMAEVDRLVIAGGFGSYLNLENAGKIGLIPPALARKASPIGNGALLGAAMVLLNQDFIEFSSRLARQAETVDLAASSIFQERYLEGMLF</sequence>
<dbReference type="InterPro" id="IPR036010">
    <property type="entry name" value="2Fe-2S_ferredoxin-like_sf"/>
</dbReference>
<proteinExistence type="predicted"/>
<dbReference type="SUPFAM" id="SSF53067">
    <property type="entry name" value="Actin-like ATPase domain"/>
    <property type="match status" value="1"/>
</dbReference>
<protein>
    <submittedName>
        <fullName evidence="4">DUF4445 domain-containing protein</fullName>
    </submittedName>
</protein>
<dbReference type="Gene3D" id="3.30.420.480">
    <property type="entry name" value="Domain of unknown function (DUF4445)"/>
    <property type="match status" value="1"/>
</dbReference>
<dbReference type="Pfam" id="PF17651">
    <property type="entry name" value="Raco_middle"/>
    <property type="match status" value="1"/>
</dbReference>
<name>A0A412B0U1_9FIRM</name>
<dbReference type="InterPro" id="IPR027980">
    <property type="entry name" value="RACo_C"/>
</dbReference>
<feature type="domain" description="RACo C-terminal" evidence="2">
    <location>
        <begin position="280"/>
        <end position="504"/>
    </location>
</feature>
<organism evidence="4 5">
    <name type="scientific">[Clostridium] leptum</name>
    <dbReference type="NCBI Taxonomy" id="1535"/>
    <lineage>
        <taxon>Bacteria</taxon>
        <taxon>Bacillati</taxon>
        <taxon>Bacillota</taxon>
        <taxon>Clostridia</taxon>
        <taxon>Eubacteriales</taxon>
        <taxon>Oscillospiraceae</taxon>
        <taxon>Oscillospiraceae incertae sedis</taxon>
    </lineage>
</organism>
<evidence type="ECO:0000259" key="1">
    <source>
        <dbReference type="Pfam" id="PF00111"/>
    </source>
</evidence>
<dbReference type="InterPro" id="IPR052911">
    <property type="entry name" value="Corrinoid_activation_enz"/>
</dbReference>
<comment type="caution">
    <text evidence="4">The sequence shown here is derived from an EMBL/GenBank/DDBJ whole genome shotgun (WGS) entry which is preliminary data.</text>
</comment>
<dbReference type="InterPro" id="IPR043129">
    <property type="entry name" value="ATPase_NBD"/>
</dbReference>
<dbReference type="InterPro" id="IPR001041">
    <property type="entry name" value="2Fe-2S_ferredoxin-type"/>
</dbReference>
<gene>
    <name evidence="4" type="ORF">DWY99_01095</name>
</gene>
<dbReference type="Gene3D" id="3.10.20.30">
    <property type="match status" value="1"/>
</dbReference>
<accession>A0A412B0U1</accession>
<dbReference type="Proteomes" id="UP000284751">
    <property type="component" value="Unassembled WGS sequence"/>
</dbReference>
<dbReference type="CDD" id="cd00207">
    <property type="entry name" value="fer2"/>
    <property type="match status" value="1"/>
</dbReference>
<dbReference type="Pfam" id="PF00111">
    <property type="entry name" value="Fer2"/>
    <property type="match status" value="1"/>
</dbReference>
<dbReference type="AlphaFoldDB" id="A0A412B0U1"/>
<feature type="domain" description="RACo-like middle region" evidence="3">
    <location>
        <begin position="121"/>
        <end position="276"/>
    </location>
</feature>
<evidence type="ECO:0000259" key="2">
    <source>
        <dbReference type="Pfam" id="PF14574"/>
    </source>
</evidence>
<dbReference type="InterPro" id="IPR041414">
    <property type="entry name" value="Raco-like_middle"/>
</dbReference>
<evidence type="ECO:0000313" key="5">
    <source>
        <dbReference type="Proteomes" id="UP000284751"/>
    </source>
</evidence>
<dbReference type="SUPFAM" id="SSF54292">
    <property type="entry name" value="2Fe-2S ferredoxin-like"/>
    <property type="match status" value="1"/>
</dbReference>
<dbReference type="GO" id="GO:0051536">
    <property type="term" value="F:iron-sulfur cluster binding"/>
    <property type="evidence" value="ECO:0007669"/>
    <property type="project" value="InterPro"/>
</dbReference>
<dbReference type="Pfam" id="PF14574">
    <property type="entry name" value="RACo_C_ter"/>
    <property type="match status" value="1"/>
</dbReference>
<dbReference type="EMBL" id="QRTC01000002">
    <property type="protein sequence ID" value="RGQ44265.1"/>
    <property type="molecule type" value="Genomic_DNA"/>
</dbReference>
<dbReference type="InterPro" id="IPR042259">
    <property type="entry name" value="Raco-like_middle_sf"/>
</dbReference>
<evidence type="ECO:0000259" key="3">
    <source>
        <dbReference type="Pfam" id="PF17651"/>
    </source>
</evidence>
<evidence type="ECO:0000313" key="4">
    <source>
        <dbReference type="EMBL" id="RGQ44265.1"/>
    </source>
</evidence>
<dbReference type="PANTHER" id="PTHR42895:SF1">
    <property type="entry name" value="IRON-SULFUR CLUSTER PROTEIN"/>
    <property type="match status" value="1"/>
</dbReference>
<dbReference type="InterPro" id="IPR012675">
    <property type="entry name" value="Beta-grasp_dom_sf"/>
</dbReference>
<reference evidence="4 5" key="1">
    <citation type="submission" date="2018-08" db="EMBL/GenBank/DDBJ databases">
        <title>A genome reference for cultivated species of the human gut microbiota.</title>
        <authorList>
            <person name="Zou Y."/>
            <person name="Xue W."/>
            <person name="Luo G."/>
        </authorList>
    </citation>
    <scope>NUCLEOTIDE SEQUENCE [LARGE SCALE GENOMIC DNA]</scope>
    <source>
        <strain evidence="4 5">AF28-26</strain>
    </source>
</reference>
<dbReference type="PANTHER" id="PTHR42895">
    <property type="entry name" value="IRON-SULFUR CLUSTER-BINDING PROTEIN-RELATED"/>
    <property type="match status" value="1"/>
</dbReference>
<feature type="domain" description="2Fe-2S ferredoxin-type" evidence="1">
    <location>
        <begin position="14"/>
        <end position="87"/>
    </location>
</feature>